<dbReference type="Proteomes" id="UP001601422">
    <property type="component" value="Unassembled WGS sequence"/>
</dbReference>
<dbReference type="RefSeq" id="WP_389830219.1">
    <property type="nucleotide sequence ID" value="NZ_JBIAJP010000005.1"/>
</dbReference>
<evidence type="ECO:0000256" key="1">
    <source>
        <dbReference type="SAM" id="MobiDB-lite"/>
    </source>
</evidence>
<dbReference type="EMBL" id="JBIAJP010000005">
    <property type="protein sequence ID" value="MFF0005927.1"/>
    <property type="molecule type" value="Genomic_DNA"/>
</dbReference>
<keyword evidence="3" id="KW-1185">Reference proteome</keyword>
<feature type="region of interest" description="Disordered" evidence="1">
    <location>
        <begin position="42"/>
        <end position="82"/>
    </location>
</feature>
<evidence type="ECO:0000313" key="3">
    <source>
        <dbReference type="Proteomes" id="UP001601422"/>
    </source>
</evidence>
<sequence length="309" mass="34875">MAKNGVDVKVAGQGLSADQLGRMQRAIDERTANGTMDWSRMKDRTAQRRTWASNETNEWTTTTRRGRTAEMSESDAELSAEEMWDPQVARWRDPEGDYVLPRALRSLPQPWDEGDWGRIGGLPRTDERVAEARQVVTELLEDLELAPDVPQPPSPGLLWHVWEEFHQAVGERMPRTSQVTWAGVDELVREWRGRERLYPLQRHVVDHVEAAMFAMIPRLRDDIADSVFRWLALDSAPGRFADWAVNAAERCVIEDIGADSAIELLGAMGSPEARAALDRLSVKPDGPASWDNAEAAQGRLFDLETERPQ</sequence>
<organism evidence="2 3">
    <name type="scientific">Streptomyces tibetensis</name>
    <dbReference type="NCBI Taxonomy" id="2382123"/>
    <lineage>
        <taxon>Bacteria</taxon>
        <taxon>Bacillati</taxon>
        <taxon>Actinomycetota</taxon>
        <taxon>Actinomycetes</taxon>
        <taxon>Kitasatosporales</taxon>
        <taxon>Streptomycetaceae</taxon>
        <taxon>Streptomyces</taxon>
    </lineage>
</organism>
<feature type="compositionally biased region" description="Low complexity" evidence="1">
    <location>
        <begin position="50"/>
        <end position="63"/>
    </location>
</feature>
<proteinExistence type="predicted"/>
<comment type="caution">
    <text evidence="2">The sequence shown here is derived from an EMBL/GenBank/DDBJ whole genome shotgun (WGS) entry which is preliminary data.</text>
</comment>
<feature type="compositionally biased region" description="Acidic residues" evidence="1">
    <location>
        <begin position="72"/>
        <end position="82"/>
    </location>
</feature>
<reference evidence="2 3" key="1">
    <citation type="submission" date="2024-10" db="EMBL/GenBank/DDBJ databases">
        <title>The Natural Products Discovery Center: Release of the First 8490 Sequenced Strains for Exploring Actinobacteria Biosynthetic Diversity.</title>
        <authorList>
            <person name="Kalkreuter E."/>
            <person name="Kautsar S.A."/>
            <person name="Yang D."/>
            <person name="Bader C.D."/>
            <person name="Teijaro C.N."/>
            <person name="Fluegel L."/>
            <person name="Davis C.M."/>
            <person name="Simpson J.R."/>
            <person name="Lauterbach L."/>
            <person name="Steele A.D."/>
            <person name="Gui C."/>
            <person name="Meng S."/>
            <person name="Li G."/>
            <person name="Viehrig K."/>
            <person name="Ye F."/>
            <person name="Su P."/>
            <person name="Kiefer A.F."/>
            <person name="Nichols A."/>
            <person name="Cepeda A.J."/>
            <person name="Yan W."/>
            <person name="Fan B."/>
            <person name="Jiang Y."/>
            <person name="Adhikari A."/>
            <person name="Zheng C.-J."/>
            <person name="Schuster L."/>
            <person name="Cowan T.M."/>
            <person name="Smanski M.J."/>
            <person name="Chevrette M.G."/>
            <person name="De Carvalho L.P.S."/>
            <person name="Shen B."/>
        </authorList>
    </citation>
    <scope>NUCLEOTIDE SEQUENCE [LARGE SCALE GENOMIC DNA]</scope>
    <source>
        <strain evidence="2 3">NPDC005497</strain>
    </source>
</reference>
<accession>A0ABW6MZY8</accession>
<gene>
    <name evidence="2" type="ORF">ACFYQT_21120</name>
</gene>
<protein>
    <submittedName>
        <fullName evidence="2">Uncharacterized protein</fullName>
    </submittedName>
</protein>
<evidence type="ECO:0000313" key="2">
    <source>
        <dbReference type="EMBL" id="MFF0005927.1"/>
    </source>
</evidence>
<name>A0ABW6MZY8_9ACTN</name>